<comment type="caution">
    <text evidence="3">The sequence shown here is derived from an EMBL/GenBank/DDBJ whole genome shotgun (WGS) entry which is preliminary data.</text>
</comment>
<accession>A0A6G4TX12</accession>
<dbReference type="Gene3D" id="3.40.50.150">
    <property type="entry name" value="Vaccinia Virus protein VP39"/>
    <property type="match status" value="1"/>
</dbReference>
<dbReference type="InterPro" id="IPR051052">
    <property type="entry name" value="Diverse_substrate_MTase"/>
</dbReference>
<organism evidence="3 4">
    <name type="scientific">Streptomyces coryli</name>
    <dbReference type="NCBI Taxonomy" id="1128680"/>
    <lineage>
        <taxon>Bacteria</taxon>
        <taxon>Bacillati</taxon>
        <taxon>Actinomycetota</taxon>
        <taxon>Actinomycetes</taxon>
        <taxon>Kitasatosporales</taxon>
        <taxon>Streptomycetaceae</taxon>
        <taxon>Streptomyces</taxon>
    </lineage>
</organism>
<dbReference type="GO" id="GO:0008168">
    <property type="term" value="F:methyltransferase activity"/>
    <property type="evidence" value="ECO:0007669"/>
    <property type="project" value="UniProtKB-KW"/>
</dbReference>
<keyword evidence="4" id="KW-1185">Reference proteome</keyword>
<reference evidence="3 4" key="1">
    <citation type="submission" date="2020-02" db="EMBL/GenBank/DDBJ databases">
        <title>Whole-genome analyses of novel actinobacteria.</title>
        <authorList>
            <person name="Sahin N."/>
        </authorList>
    </citation>
    <scope>NUCLEOTIDE SEQUENCE [LARGE SCALE GENOMIC DNA]</scope>
    <source>
        <strain evidence="3 4">A7024</strain>
    </source>
</reference>
<protein>
    <submittedName>
        <fullName evidence="3">Class I SAM-dependent methyltransferase</fullName>
    </submittedName>
</protein>
<dbReference type="SUPFAM" id="SSF53335">
    <property type="entry name" value="S-adenosyl-L-methionine-dependent methyltransferases"/>
    <property type="match status" value="1"/>
</dbReference>
<sequence length="269" mass="28706">MPTPAQNEPPEVHELREAAESFGIDAERYDRTRPTYPAALIERIAATAPGPDVLDVGSGTGIAARQLRAAGCRVLGVEPDARMAELARRTGTETEVATIETWDPAGRTFDAVVAGQAWHWVDAHAGAVKAAQALRPGGGLLAVFWNVAETPPEANTAFAEAYRRAVPELPLDRGTQSALAAYEPMFAKAAEGIRAAAGSFTAPQEWRYTWEHTYTRDAWLDQLPTGGVFTRLPRPTLDALLAEVAAVIDGLGGHLPVSYTTVAVTAVRA</sequence>
<keyword evidence="2 3" id="KW-0808">Transferase</keyword>
<dbReference type="GO" id="GO:0032259">
    <property type="term" value="P:methylation"/>
    <property type="evidence" value="ECO:0007669"/>
    <property type="project" value="UniProtKB-KW"/>
</dbReference>
<evidence type="ECO:0000313" key="3">
    <source>
        <dbReference type="EMBL" id="NGN64515.1"/>
    </source>
</evidence>
<dbReference type="EMBL" id="JAAKZV010000036">
    <property type="protein sequence ID" value="NGN64515.1"/>
    <property type="molecule type" value="Genomic_DNA"/>
</dbReference>
<dbReference type="InterPro" id="IPR029063">
    <property type="entry name" value="SAM-dependent_MTases_sf"/>
</dbReference>
<evidence type="ECO:0000256" key="1">
    <source>
        <dbReference type="ARBA" id="ARBA00022603"/>
    </source>
</evidence>
<dbReference type="AlphaFoldDB" id="A0A6G4TX12"/>
<keyword evidence="1 3" id="KW-0489">Methyltransferase</keyword>
<dbReference type="PANTHER" id="PTHR44942:SF4">
    <property type="entry name" value="METHYLTRANSFERASE TYPE 11 DOMAIN-CONTAINING PROTEIN"/>
    <property type="match status" value="1"/>
</dbReference>
<proteinExistence type="predicted"/>
<dbReference type="Pfam" id="PF13489">
    <property type="entry name" value="Methyltransf_23"/>
    <property type="match status" value="1"/>
</dbReference>
<evidence type="ECO:0000256" key="2">
    <source>
        <dbReference type="ARBA" id="ARBA00022679"/>
    </source>
</evidence>
<dbReference type="PANTHER" id="PTHR44942">
    <property type="entry name" value="METHYLTRANSF_11 DOMAIN-CONTAINING PROTEIN"/>
    <property type="match status" value="1"/>
</dbReference>
<evidence type="ECO:0000313" key="4">
    <source>
        <dbReference type="Proteomes" id="UP000481583"/>
    </source>
</evidence>
<name>A0A6G4TX12_9ACTN</name>
<dbReference type="RefSeq" id="WP_165235975.1">
    <property type="nucleotide sequence ID" value="NZ_JAAKZV010000036.1"/>
</dbReference>
<dbReference type="CDD" id="cd02440">
    <property type="entry name" value="AdoMet_MTases"/>
    <property type="match status" value="1"/>
</dbReference>
<dbReference type="Proteomes" id="UP000481583">
    <property type="component" value="Unassembled WGS sequence"/>
</dbReference>
<gene>
    <name evidence="3" type="ORF">G5C51_11450</name>
</gene>